<dbReference type="CDD" id="cd00090">
    <property type="entry name" value="HTH_ARSR"/>
    <property type="match status" value="1"/>
</dbReference>
<dbReference type="SMART" id="SM00344">
    <property type="entry name" value="HTH_ASNC"/>
    <property type="match status" value="1"/>
</dbReference>
<evidence type="ECO:0000256" key="1">
    <source>
        <dbReference type="ARBA" id="ARBA00023015"/>
    </source>
</evidence>
<dbReference type="InterPro" id="IPR036390">
    <property type="entry name" value="WH_DNA-bd_sf"/>
</dbReference>
<keyword evidence="6" id="KW-1185">Reference proteome</keyword>
<organism evidence="5 6">
    <name type="scientific">Puia dinghuensis</name>
    <dbReference type="NCBI Taxonomy" id="1792502"/>
    <lineage>
        <taxon>Bacteria</taxon>
        <taxon>Pseudomonadati</taxon>
        <taxon>Bacteroidota</taxon>
        <taxon>Chitinophagia</taxon>
        <taxon>Chitinophagales</taxon>
        <taxon>Chitinophagaceae</taxon>
        <taxon>Puia</taxon>
    </lineage>
</organism>
<dbReference type="InterPro" id="IPR036388">
    <property type="entry name" value="WH-like_DNA-bd_sf"/>
</dbReference>
<dbReference type="InterPro" id="IPR019885">
    <property type="entry name" value="Tscrpt_reg_HTH_AsnC-type_CS"/>
</dbReference>
<dbReference type="PRINTS" id="PR00033">
    <property type="entry name" value="HTHASNC"/>
</dbReference>
<dbReference type="GO" id="GO:0043565">
    <property type="term" value="F:sequence-specific DNA binding"/>
    <property type="evidence" value="ECO:0007669"/>
    <property type="project" value="InterPro"/>
</dbReference>
<dbReference type="PROSITE" id="PS50956">
    <property type="entry name" value="HTH_ASNC_2"/>
    <property type="match status" value="1"/>
</dbReference>
<protein>
    <submittedName>
        <fullName evidence="5">AsnC family transcriptional regulator</fullName>
    </submittedName>
</protein>
<comment type="caution">
    <text evidence="5">The sequence shown here is derived from an EMBL/GenBank/DDBJ whole genome shotgun (WGS) entry which is preliminary data.</text>
</comment>
<dbReference type="RefSeq" id="WP_188936456.1">
    <property type="nucleotide sequence ID" value="NZ_BMJC01000005.1"/>
</dbReference>
<dbReference type="GO" id="GO:0006355">
    <property type="term" value="P:regulation of DNA-templated transcription"/>
    <property type="evidence" value="ECO:0007669"/>
    <property type="project" value="UniProtKB-ARBA"/>
</dbReference>
<dbReference type="SUPFAM" id="SSF54909">
    <property type="entry name" value="Dimeric alpha+beta barrel"/>
    <property type="match status" value="1"/>
</dbReference>
<dbReference type="Proteomes" id="UP000607559">
    <property type="component" value="Unassembled WGS sequence"/>
</dbReference>
<keyword evidence="3" id="KW-0804">Transcription</keyword>
<dbReference type="PANTHER" id="PTHR30154">
    <property type="entry name" value="LEUCINE-RESPONSIVE REGULATORY PROTEIN"/>
    <property type="match status" value="1"/>
</dbReference>
<dbReference type="Gene3D" id="3.30.70.920">
    <property type="match status" value="1"/>
</dbReference>
<reference evidence="5" key="2">
    <citation type="submission" date="2020-09" db="EMBL/GenBank/DDBJ databases">
        <authorList>
            <person name="Sun Q."/>
            <person name="Zhou Y."/>
        </authorList>
    </citation>
    <scope>NUCLEOTIDE SEQUENCE</scope>
    <source>
        <strain evidence="5">CGMCC 1.15448</strain>
    </source>
</reference>
<keyword evidence="2" id="KW-0238">DNA-binding</keyword>
<dbReference type="InterPro" id="IPR011008">
    <property type="entry name" value="Dimeric_a/b-barrel"/>
</dbReference>
<dbReference type="Pfam" id="PF01037">
    <property type="entry name" value="AsnC_trans_reg"/>
    <property type="match status" value="1"/>
</dbReference>
<dbReference type="InterPro" id="IPR000485">
    <property type="entry name" value="AsnC-type_HTH_dom"/>
</dbReference>
<dbReference type="EMBL" id="BMJC01000005">
    <property type="protein sequence ID" value="GGB17907.1"/>
    <property type="molecule type" value="Genomic_DNA"/>
</dbReference>
<gene>
    <name evidence="5" type="ORF">GCM10011511_47120</name>
</gene>
<proteinExistence type="predicted"/>
<feature type="domain" description="HTH asnC-type" evidence="4">
    <location>
        <begin position="10"/>
        <end position="71"/>
    </location>
</feature>
<evidence type="ECO:0000313" key="6">
    <source>
        <dbReference type="Proteomes" id="UP000607559"/>
    </source>
</evidence>
<dbReference type="InterPro" id="IPR019888">
    <property type="entry name" value="Tscrpt_reg_AsnC-like"/>
</dbReference>
<dbReference type="PANTHER" id="PTHR30154:SF34">
    <property type="entry name" value="TRANSCRIPTIONAL REGULATOR AZLB"/>
    <property type="match status" value="1"/>
</dbReference>
<sequence>MGKPLNNKLLDSLNRNILEELQKDGRLPAVEIGRRVGLSAPAVADRIQKLEDLGYIKGYRTVLDLDKLGLTIRAFIFFKTSTAQLKHHEIIRLVESIPEITEWYTVTGNYSILLKIVTSSSERLAALIQQLEQYGETNTSLILEENSDPKSVTCPAD</sequence>
<dbReference type="Gene3D" id="1.10.10.10">
    <property type="entry name" value="Winged helix-like DNA-binding domain superfamily/Winged helix DNA-binding domain"/>
    <property type="match status" value="1"/>
</dbReference>
<dbReference type="GO" id="GO:0005829">
    <property type="term" value="C:cytosol"/>
    <property type="evidence" value="ECO:0007669"/>
    <property type="project" value="TreeGrafter"/>
</dbReference>
<evidence type="ECO:0000256" key="3">
    <source>
        <dbReference type="ARBA" id="ARBA00023163"/>
    </source>
</evidence>
<reference evidence="5" key="1">
    <citation type="journal article" date="2014" name="Int. J. Syst. Evol. Microbiol.">
        <title>Complete genome sequence of Corynebacterium casei LMG S-19264T (=DSM 44701T), isolated from a smear-ripened cheese.</title>
        <authorList>
            <consortium name="US DOE Joint Genome Institute (JGI-PGF)"/>
            <person name="Walter F."/>
            <person name="Albersmeier A."/>
            <person name="Kalinowski J."/>
            <person name="Ruckert C."/>
        </authorList>
    </citation>
    <scope>NUCLEOTIDE SEQUENCE</scope>
    <source>
        <strain evidence="5">CGMCC 1.15448</strain>
    </source>
</reference>
<name>A0A8J2UHD0_9BACT</name>
<dbReference type="PROSITE" id="PS00519">
    <property type="entry name" value="HTH_ASNC_1"/>
    <property type="match status" value="1"/>
</dbReference>
<dbReference type="AlphaFoldDB" id="A0A8J2UHD0"/>
<dbReference type="Pfam" id="PF13404">
    <property type="entry name" value="HTH_AsnC-type"/>
    <property type="match status" value="1"/>
</dbReference>
<keyword evidence="1" id="KW-0805">Transcription regulation</keyword>
<dbReference type="InterPro" id="IPR019887">
    <property type="entry name" value="Tscrpt_reg_AsnC/Lrp_C"/>
</dbReference>
<dbReference type="InterPro" id="IPR011991">
    <property type="entry name" value="ArsR-like_HTH"/>
</dbReference>
<evidence type="ECO:0000256" key="2">
    <source>
        <dbReference type="ARBA" id="ARBA00023125"/>
    </source>
</evidence>
<dbReference type="GO" id="GO:0043200">
    <property type="term" value="P:response to amino acid"/>
    <property type="evidence" value="ECO:0007669"/>
    <property type="project" value="TreeGrafter"/>
</dbReference>
<evidence type="ECO:0000259" key="4">
    <source>
        <dbReference type="PROSITE" id="PS50956"/>
    </source>
</evidence>
<accession>A0A8J2UHD0</accession>
<evidence type="ECO:0000313" key="5">
    <source>
        <dbReference type="EMBL" id="GGB17907.1"/>
    </source>
</evidence>
<dbReference type="SUPFAM" id="SSF46785">
    <property type="entry name" value="Winged helix' DNA-binding domain"/>
    <property type="match status" value="1"/>
</dbReference>